<comment type="caution">
    <text evidence="1">The sequence shown here is derived from an EMBL/GenBank/DDBJ whole genome shotgun (WGS) entry which is preliminary data.</text>
</comment>
<sequence length="132" mass="14259">MVGSWTLPEPEELRETLGTRASVTSKGLVEWRPQRPASDHRTANAMRVRCDVGPQVSAQTFSMFIFHSTAVEAKCKCSKVGLTIRTGGGSMRSVDIRTGGGSVRLVDIRTGGGSMRSVGILYNAYKNEILNG</sequence>
<dbReference type="AlphaFoldDB" id="A0AAV4GVS4"/>
<dbReference type="EMBL" id="BMAT01012231">
    <property type="protein sequence ID" value="GFR88460.1"/>
    <property type="molecule type" value="Genomic_DNA"/>
</dbReference>
<evidence type="ECO:0000313" key="1">
    <source>
        <dbReference type="EMBL" id="GFR88460.1"/>
    </source>
</evidence>
<organism evidence="1 2">
    <name type="scientific">Elysia marginata</name>
    <dbReference type="NCBI Taxonomy" id="1093978"/>
    <lineage>
        <taxon>Eukaryota</taxon>
        <taxon>Metazoa</taxon>
        <taxon>Spiralia</taxon>
        <taxon>Lophotrochozoa</taxon>
        <taxon>Mollusca</taxon>
        <taxon>Gastropoda</taxon>
        <taxon>Heterobranchia</taxon>
        <taxon>Euthyneura</taxon>
        <taxon>Panpulmonata</taxon>
        <taxon>Sacoglossa</taxon>
        <taxon>Placobranchoidea</taxon>
        <taxon>Plakobranchidae</taxon>
        <taxon>Elysia</taxon>
    </lineage>
</organism>
<name>A0AAV4GVS4_9GAST</name>
<dbReference type="Proteomes" id="UP000762676">
    <property type="component" value="Unassembled WGS sequence"/>
</dbReference>
<evidence type="ECO:0000313" key="2">
    <source>
        <dbReference type="Proteomes" id="UP000762676"/>
    </source>
</evidence>
<reference evidence="1 2" key="1">
    <citation type="journal article" date="2021" name="Elife">
        <title>Chloroplast acquisition without the gene transfer in kleptoplastic sea slugs, Plakobranchus ocellatus.</title>
        <authorList>
            <person name="Maeda T."/>
            <person name="Takahashi S."/>
            <person name="Yoshida T."/>
            <person name="Shimamura S."/>
            <person name="Takaki Y."/>
            <person name="Nagai Y."/>
            <person name="Toyoda A."/>
            <person name="Suzuki Y."/>
            <person name="Arimoto A."/>
            <person name="Ishii H."/>
            <person name="Satoh N."/>
            <person name="Nishiyama T."/>
            <person name="Hasebe M."/>
            <person name="Maruyama T."/>
            <person name="Minagawa J."/>
            <person name="Obokata J."/>
            <person name="Shigenobu S."/>
        </authorList>
    </citation>
    <scope>NUCLEOTIDE SEQUENCE [LARGE SCALE GENOMIC DNA]</scope>
</reference>
<keyword evidence="2" id="KW-1185">Reference proteome</keyword>
<protein>
    <submittedName>
        <fullName evidence="1">Uncharacterized protein</fullName>
    </submittedName>
</protein>
<accession>A0AAV4GVS4</accession>
<gene>
    <name evidence="1" type="ORF">ElyMa_006100400</name>
</gene>
<proteinExistence type="predicted"/>